<evidence type="ECO:0000313" key="4">
    <source>
        <dbReference type="RefSeq" id="XP_019100573.1"/>
    </source>
</evidence>
<protein>
    <submittedName>
        <fullName evidence="3 4">Uncharacterized protein LOC104782733</fullName>
    </submittedName>
</protein>
<reference evidence="2" key="2">
    <citation type="journal article" date="2014" name="Nat. Commun.">
        <title>The emerging biofuel crop Camelina sativa retains a highly undifferentiated hexaploid genome structure.</title>
        <authorList>
            <person name="Kagale S."/>
            <person name="Koh C."/>
            <person name="Nixon J."/>
            <person name="Bollina V."/>
            <person name="Clarke W.E."/>
            <person name="Tuteja R."/>
            <person name="Spillane C."/>
            <person name="Robinson S.J."/>
            <person name="Links M.G."/>
            <person name="Clarke C."/>
            <person name="Higgins E.E."/>
            <person name="Huebert T."/>
            <person name="Sharpe A.G."/>
            <person name="Parkin I.A."/>
        </authorList>
    </citation>
    <scope>NUCLEOTIDE SEQUENCE [LARGE SCALE GENOMIC DNA]</scope>
    <source>
        <strain evidence="2">r\DH55</strain>
    </source>
</reference>
<dbReference type="PANTHER" id="PTHR31344">
    <property type="entry name" value="NUCLEAR PORE COMPLEX PROTEIN NUP205"/>
    <property type="match status" value="1"/>
</dbReference>
<dbReference type="Proteomes" id="UP000694864">
    <property type="component" value="Chromosome 4"/>
</dbReference>
<keyword evidence="2" id="KW-1185">Reference proteome</keyword>
<dbReference type="PANTHER" id="PTHR31344:SF11">
    <property type="entry name" value="NUCLEOLAR PROTEIN GAR2-LIKE PROTEIN"/>
    <property type="match status" value="1"/>
</dbReference>
<feature type="region of interest" description="Disordered" evidence="1">
    <location>
        <begin position="343"/>
        <end position="365"/>
    </location>
</feature>
<feature type="compositionally biased region" description="Polar residues" evidence="1">
    <location>
        <begin position="48"/>
        <end position="63"/>
    </location>
</feature>
<proteinExistence type="predicted"/>
<dbReference type="RefSeq" id="XP_010506045.1">
    <property type="nucleotide sequence ID" value="XM_010507743.2"/>
</dbReference>
<dbReference type="GeneID" id="104782733"/>
<feature type="compositionally biased region" description="Polar residues" evidence="1">
    <location>
        <begin position="1"/>
        <end position="13"/>
    </location>
</feature>
<sequence length="658" mass="72706">MMKARTANNVQSKRSTKSVRKDQKLQKTNSQKRLSEQEKLKDLDAKEVSSTISTVASDSTTQSDRSEAYESVDVRYLDDNNGGAIASAVAHQESDSSRVVDKTSGSVCDLEKDVDEQDCKDAKEIDTDAREGNNADVWEDASNGALSAESENEAADVTENSGGNFEDKIEHLETRIEKLEEELREVAALEISLYSVVPDHCSSAHKLHTPARRISRIYVHACKHFTQGKRATIARNSVSGLVLVAKSCGNDVSRLTFWLSNIIALRQIISQAFGTSRITRISESNGDSGKKTNLRWKNGFQQLLEDWQETETFTTALEKIEFWVFSRIVESVWWQVFTPHMQSPENDSSASKSNGKMTGPSLGDQNQGTFSISLWKNAFRDALQRLCPMRGAGHECGCLPVLARMVMDKCIGRFDVAMFNAILRESEHQIPTDPVSDPILDSKVLPIPAGDLSFGSGAQLKNAIGNWSRCLTEMFGMNSDDSSAKESEDDHAESKPFVLLNELSDLLMLPKDMLMERSIREEMCPSISLPLIKRILCNFTPDEFCPDHVPGAVLEELNAAESIGDGKLSETSFPYGASSISYMPPSTMDIAEKVAEAAGKLSRNVSMIQRKGYTSDEELEELDSPLSSIVDKGSDFTAGSTTSNARYKLLREVWGLVE</sequence>
<feature type="region of interest" description="Disordered" evidence="1">
    <location>
        <begin position="145"/>
        <end position="164"/>
    </location>
</feature>
<feature type="region of interest" description="Disordered" evidence="1">
    <location>
        <begin position="1"/>
        <end position="69"/>
    </location>
</feature>
<reference evidence="3 4" key="3">
    <citation type="submission" date="2025-05" db="UniProtKB">
        <authorList>
            <consortium name="RefSeq"/>
        </authorList>
    </citation>
    <scope>IDENTIFICATION</scope>
    <source>
        <tissue evidence="3 4">Leaf</tissue>
    </source>
</reference>
<reference evidence="2" key="1">
    <citation type="journal article" date="1997" name="Nucleic Acids Res.">
        <title>tRNAscan-SE: a program for improved detection of transfer RNA genes in genomic sequence.</title>
        <authorList>
            <person name="Lowe T.M."/>
            <person name="Eddy S.R."/>
        </authorList>
    </citation>
    <scope>NUCLEOTIDE SEQUENCE [LARGE SCALE GENOMIC DNA]</scope>
    <source>
        <strain evidence="2">r\DH55</strain>
    </source>
</reference>
<dbReference type="RefSeq" id="XP_019100573.1">
    <property type="nucleotide sequence ID" value="XM_019245028.1"/>
</dbReference>
<dbReference type="InterPro" id="IPR021827">
    <property type="entry name" value="Nup186/Nup192/Nup205"/>
</dbReference>
<feature type="compositionally biased region" description="Polar residues" evidence="1">
    <location>
        <begin position="343"/>
        <end position="356"/>
    </location>
</feature>
<accession>A0ABM0YUG7</accession>
<evidence type="ECO:0000256" key="1">
    <source>
        <dbReference type="SAM" id="MobiDB-lite"/>
    </source>
</evidence>
<evidence type="ECO:0000313" key="2">
    <source>
        <dbReference type="Proteomes" id="UP000694864"/>
    </source>
</evidence>
<feature type="compositionally biased region" description="Basic and acidic residues" evidence="1">
    <location>
        <begin position="33"/>
        <end position="47"/>
    </location>
</feature>
<gene>
    <name evidence="3 4" type="primary">LOC104782733</name>
</gene>
<organism evidence="2 3">
    <name type="scientific">Camelina sativa</name>
    <name type="common">False flax</name>
    <name type="synonym">Myagrum sativum</name>
    <dbReference type="NCBI Taxonomy" id="90675"/>
    <lineage>
        <taxon>Eukaryota</taxon>
        <taxon>Viridiplantae</taxon>
        <taxon>Streptophyta</taxon>
        <taxon>Embryophyta</taxon>
        <taxon>Tracheophyta</taxon>
        <taxon>Spermatophyta</taxon>
        <taxon>Magnoliopsida</taxon>
        <taxon>eudicotyledons</taxon>
        <taxon>Gunneridae</taxon>
        <taxon>Pentapetalae</taxon>
        <taxon>rosids</taxon>
        <taxon>malvids</taxon>
        <taxon>Brassicales</taxon>
        <taxon>Brassicaceae</taxon>
        <taxon>Camelineae</taxon>
        <taxon>Camelina</taxon>
    </lineage>
</organism>
<evidence type="ECO:0000313" key="3">
    <source>
        <dbReference type="RefSeq" id="XP_010506045.1"/>
    </source>
</evidence>
<name>A0ABM0YUG7_CAMSA</name>